<dbReference type="Proteomes" id="UP000887561">
    <property type="component" value="Unplaced"/>
</dbReference>
<keyword evidence="2" id="KW-1185">Reference proteome</keyword>
<dbReference type="WBParaSite" id="scaffold12352_cov195.g16243">
    <property type="protein sequence ID" value="scaffold12352_cov195.g16243"/>
    <property type="gene ID" value="scaffold12352_cov195.g16243"/>
</dbReference>
<evidence type="ECO:0000313" key="3">
    <source>
        <dbReference type="WBParaSite" id="scaffold12352_cov195.g16243"/>
    </source>
</evidence>
<evidence type="ECO:0000313" key="2">
    <source>
        <dbReference type="Proteomes" id="UP000887561"/>
    </source>
</evidence>
<name>A0A915LIJ7_MELJA</name>
<protein>
    <submittedName>
        <fullName evidence="3">Uncharacterized protein</fullName>
    </submittedName>
</protein>
<reference evidence="3" key="1">
    <citation type="submission" date="2022-11" db="UniProtKB">
        <authorList>
            <consortium name="WormBaseParasite"/>
        </authorList>
    </citation>
    <scope>IDENTIFICATION</scope>
</reference>
<keyword evidence="1" id="KW-0175">Coiled coil</keyword>
<organism evidence="2 3">
    <name type="scientific">Meloidogyne javanica</name>
    <name type="common">Root-knot nematode worm</name>
    <dbReference type="NCBI Taxonomy" id="6303"/>
    <lineage>
        <taxon>Eukaryota</taxon>
        <taxon>Metazoa</taxon>
        <taxon>Ecdysozoa</taxon>
        <taxon>Nematoda</taxon>
        <taxon>Chromadorea</taxon>
        <taxon>Rhabditida</taxon>
        <taxon>Tylenchina</taxon>
        <taxon>Tylenchomorpha</taxon>
        <taxon>Tylenchoidea</taxon>
        <taxon>Meloidogynidae</taxon>
        <taxon>Meloidogyninae</taxon>
        <taxon>Meloidogyne</taxon>
        <taxon>Meloidogyne incognita group</taxon>
    </lineage>
</organism>
<proteinExistence type="predicted"/>
<sequence length="291" mass="33752">MYTTKVQNITVPDIIICPVRQFRSVLRYNGPPDFLHIVSHYYNSPKQIPIVDGLSINATTIKALEFSQNFLKFVSNLETNLAENQNNNNEEIIQKLLEKSEKFINNKTYEKLFPHLRKMLIDSSYIYLNYSNFHEWQLHNNDSCFKKLIGETNQGHSSLTNSLNFIKFIKCRAERIVDLLTQIIDKINNFEGYAHNSKPSLEEYVIFCRWLDGGPCVLDWIESENGVDCIKIRGKNKIVASYITLRNDINIILDLYALDNQLSTWDNRELRIILSGDENEKSVCTNIDGFA</sequence>
<feature type="coiled-coil region" evidence="1">
    <location>
        <begin position="74"/>
        <end position="102"/>
    </location>
</feature>
<dbReference type="AlphaFoldDB" id="A0A915LIJ7"/>
<evidence type="ECO:0000256" key="1">
    <source>
        <dbReference type="SAM" id="Coils"/>
    </source>
</evidence>
<accession>A0A915LIJ7</accession>